<dbReference type="GO" id="GO:0016491">
    <property type="term" value="F:oxidoreductase activity"/>
    <property type="evidence" value="ECO:0007669"/>
    <property type="project" value="InterPro"/>
</dbReference>
<keyword evidence="3" id="KW-1185">Reference proteome</keyword>
<dbReference type="SUPFAM" id="SSF50129">
    <property type="entry name" value="GroES-like"/>
    <property type="match status" value="1"/>
</dbReference>
<dbReference type="InterPro" id="IPR020843">
    <property type="entry name" value="ER"/>
</dbReference>
<evidence type="ECO:0000313" key="3">
    <source>
        <dbReference type="Proteomes" id="UP000695562"/>
    </source>
</evidence>
<dbReference type="SMART" id="SM00829">
    <property type="entry name" value="PKS_ER"/>
    <property type="match status" value="1"/>
</dbReference>
<comment type="caution">
    <text evidence="2">The sequence shown here is derived from an EMBL/GenBank/DDBJ whole genome shotgun (WGS) entry which is preliminary data.</text>
</comment>
<evidence type="ECO:0000259" key="1">
    <source>
        <dbReference type="SMART" id="SM00829"/>
    </source>
</evidence>
<dbReference type="InterPro" id="IPR036291">
    <property type="entry name" value="NAD(P)-bd_dom_sf"/>
</dbReference>
<dbReference type="InterPro" id="IPR013154">
    <property type="entry name" value="ADH-like_N"/>
</dbReference>
<evidence type="ECO:0000313" key="2">
    <source>
        <dbReference type="EMBL" id="KAF2077936.1"/>
    </source>
</evidence>
<proteinExistence type="predicted"/>
<dbReference type="Pfam" id="PF08240">
    <property type="entry name" value="ADH_N"/>
    <property type="match status" value="1"/>
</dbReference>
<dbReference type="PANTHER" id="PTHR11695">
    <property type="entry name" value="ALCOHOL DEHYDROGENASE RELATED"/>
    <property type="match status" value="1"/>
</dbReference>
<dbReference type="EMBL" id="AJWJ01000015">
    <property type="protein sequence ID" value="KAF2077936.1"/>
    <property type="molecule type" value="Genomic_DNA"/>
</dbReference>
<dbReference type="Pfam" id="PF13602">
    <property type="entry name" value="ADH_zinc_N_2"/>
    <property type="match status" value="1"/>
</dbReference>
<dbReference type="OrthoDB" id="17092at2759"/>
<dbReference type="PANTHER" id="PTHR11695:SF294">
    <property type="entry name" value="RETICULON-4-INTERACTING PROTEIN 1, MITOCHONDRIAL"/>
    <property type="match status" value="1"/>
</dbReference>
<dbReference type="InterPro" id="IPR011032">
    <property type="entry name" value="GroES-like_sf"/>
</dbReference>
<protein>
    <recommendedName>
        <fullName evidence="1">Enoyl reductase (ER) domain-containing protein</fullName>
    </recommendedName>
</protein>
<accession>A0A8J4QAB8</accession>
<dbReference type="Gene3D" id="3.40.50.720">
    <property type="entry name" value="NAD(P)-binding Rossmann-like Domain"/>
    <property type="match status" value="1"/>
</dbReference>
<reference evidence="2" key="1">
    <citation type="submission" date="2020-01" db="EMBL/GenBank/DDBJ databases">
        <title>Development of genomics and gene disruption for Polysphondylium violaceum indicates a role for the polyketide synthase stlB in stalk morphogenesis.</title>
        <authorList>
            <person name="Narita B."/>
            <person name="Kawabe Y."/>
            <person name="Kin K."/>
            <person name="Saito T."/>
            <person name="Gibbs R."/>
            <person name="Kuspa A."/>
            <person name="Muzny D."/>
            <person name="Queller D."/>
            <person name="Richards S."/>
            <person name="Strassman J."/>
            <person name="Sucgang R."/>
            <person name="Worley K."/>
            <person name="Schaap P."/>
        </authorList>
    </citation>
    <scope>NUCLEOTIDE SEQUENCE</scope>
    <source>
        <strain evidence="2">QSvi11</strain>
    </source>
</reference>
<gene>
    <name evidence="2" type="ORF">CYY_000737</name>
</gene>
<feature type="domain" description="Enoyl reductase (ER)" evidence="1">
    <location>
        <begin position="11"/>
        <end position="346"/>
    </location>
</feature>
<dbReference type="Proteomes" id="UP000695562">
    <property type="component" value="Unassembled WGS sequence"/>
</dbReference>
<sequence length="348" mass="38089">MKGVLLNQYGESLSNLEISSKVHLPKPEKSQILIKVCATSINPLDNVMRKGYAKSIVGLTNQELPIILGRECSGEIVEVGQDVWDYNIGDLVWGSNAPFSNGSHAQYVLLDESEISLKPKNLSHRESASVPFAALTALNAITNTAKLEHGSSKRVLVNGGNGGVGFFIVNYLKKHLHIPFVATTCNPIHFDKLKAAGADQVIDYNLSSILQDSTQQPFDIIFNCVTGEQIEDKCIHALKNNTGHLIGFNGSFVSHSDSQGVVQGLPRGVMDTLSKRDQIKTKFNKDIQFDHCLFVPSGPHLAQLAKLYENHTLSVNIDNTLHFGIDEIALAYQAFENRTANGKVVIDV</sequence>
<dbReference type="AlphaFoldDB" id="A0A8J4QAB8"/>
<dbReference type="InterPro" id="IPR050700">
    <property type="entry name" value="YIM1/Zinc_Alcohol_DH_Fams"/>
</dbReference>
<dbReference type="Gene3D" id="3.90.180.10">
    <property type="entry name" value="Medium-chain alcohol dehydrogenases, catalytic domain"/>
    <property type="match status" value="1"/>
</dbReference>
<name>A0A8J4QAB8_9MYCE</name>
<organism evidence="2 3">
    <name type="scientific">Polysphondylium violaceum</name>
    <dbReference type="NCBI Taxonomy" id="133409"/>
    <lineage>
        <taxon>Eukaryota</taxon>
        <taxon>Amoebozoa</taxon>
        <taxon>Evosea</taxon>
        <taxon>Eumycetozoa</taxon>
        <taxon>Dictyostelia</taxon>
        <taxon>Dictyosteliales</taxon>
        <taxon>Dictyosteliaceae</taxon>
        <taxon>Polysphondylium</taxon>
    </lineage>
</organism>
<dbReference type="SUPFAM" id="SSF51735">
    <property type="entry name" value="NAD(P)-binding Rossmann-fold domains"/>
    <property type="match status" value="1"/>
</dbReference>